<reference evidence="1" key="1">
    <citation type="submission" date="2007-08" db="EMBL/GenBank/DDBJ databases">
        <authorList>
            <person name="Frangeul L."/>
        </authorList>
    </citation>
    <scope>NUCLEOTIDE SEQUENCE</scope>
    <source>
        <strain evidence="1">PCC 7806</strain>
    </source>
</reference>
<proteinExistence type="predicted"/>
<sequence>MIPSKLAPIPNSFLSFLPRIARSISSERSQKPLLANFLARLSPCQKINTTDGSSAIIKLIACINSADFGCLQRSKSSINTYTRSFPI</sequence>
<dbReference type="AlphaFoldDB" id="A8YNE5"/>
<protein>
    <submittedName>
        <fullName evidence="1">Uncharacterized protein</fullName>
    </submittedName>
</protein>
<organism evidence="1">
    <name type="scientific">Microcystis aeruginosa (strain PCC 7806)</name>
    <dbReference type="NCBI Taxonomy" id="267872"/>
    <lineage>
        <taxon>Bacteria</taxon>
        <taxon>Bacillati</taxon>
        <taxon>Cyanobacteriota</taxon>
        <taxon>Cyanophyceae</taxon>
        <taxon>Oscillatoriophycideae</taxon>
        <taxon>Chroococcales</taxon>
        <taxon>Microcystaceae</taxon>
        <taxon>Microcystis</taxon>
    </lineage>
</organism>
<accession>A8YNE5</accession>
<evidence type="ECO:0000313" key="1">
    <source>
        <dbReference type="EMBL" id="CAO88494.1"/>
    </source>
</evidence>
<dbReference type="EMBL" id="AM778958">
    <property type="protein sequence ID" value="CAO88494.1"/>
    <property type="molecule type" value="Genomic_DNA"/>
</dbReference>
<name>A8YNE5_MICA7</name>
<gene>
    <name evidence="1" type="ORF">IPF_1397</name>
</gene>